<gene>
    <name evidence="8" type="ORF">R3P38DRAFT_3373817</name>
</gene>
<dbReference type="PROSITE" id="PS50850">
    <property type="entry name" value="MFS"/>
    <property type="match status" value="1"/>
</dbReference>
<evidence type="ECO:0000256" key="3">
    <source>
        <dbReference type="ARBA" id="ARBA00022692"/>
    </source>
</evidence>
<sequence>MSEEEQTGLVFKFRILLVILLSLGQFLDTFNSSAFFSAIPSIAKDIHLQSSTTVWLVSAYQITFSSFLLFSGRITDVYNPKWILIVGSTLFGILSLLTGFMRNTVVFLVLRAVIGIAATLTIPSAMHIISATFTRANERSSALAAFSASAAFGNVFGLILGAVFTEFTNWPWIFFFEAAIGIPLALISVIVIPHQQQQSLLRTRDLDWIGVALLTVTLLSFILAVTSGSTYGWSSLIVILPLSLSPIFVVLFGVWEKRRLAQGLQSAIPASVWKYRNFPILMLTALAPFFWLTIVFLTFTTFWQTVYDWSPMAAAVHLLPIGIFAVLTMSLSGQLANTQIDAKWVILCGQLLVIAGTALLPFADHPSRYWSYAFPGFALGSIGTALVYTRANIATLHSMPTDFAGTAGALFSTSLQLGATIGVTAITAVQANVEKQSNKLYEGNFVGFWCLFGFSISVMALTAIFYKSGPHDRGDYNSEVMEEKIEM</sequence>
<dbReference type="InterPro" id="IPR020846">
    <property type="entry name" value="MFS_dom"/>
</dbReference>
<feature type="transmembrane region" description="Helical" evidence="6">
    <location>
        <begin position="206"/>
        <end position="225"/>
    </location>
</feature>
<feature type="transmembrane region" description="Helical" evidence="6">
    <location>
        <begin position="280"/>
        <end position="303"/>
    </location>
</feature>
<reference evidence="8 9" key="1">
    <citation type="journal article" date="2024" name="J Genomics">
        <title>Draft genome sequencing and assembly of Favolaschia claudopus CIRM-BRFM 2984 isolated from oak limbs.</title>
        <authorList>
            <person name="Navarro D."/>
            <person name="Drula E."/>
            <person name="Chaduli D."/>
            <person name="Cazenave R."/>
            <person name="Ahrendt S."/>
            <person name="Wang J."/>
            <person name="Lipzen A."/>
            <person name="Daum C."/>
            <person name="Barry K."/>
            <person name="Grigoriev I.V."/>
            <person name="Favel A."/>
            <person name="Rosso M.N."/>
            <person name="Martin F."/>
        </authorList>
    </citation>
    <scope>NUCLEOTIDE SEQUENCE [LARGE SCALE GENOMIC DNA]</scope>
    <source>
        <strain evidence="8 9">CIRM-BRFM 2984</strain>
    </source>
</reference>
<evidence type="ECO:0000313" key="9">
    <source>
        <dbReference type="Proteomes" id="UP001362999"/>
    </source>
</evidence>
<feature type="transmembrane region" description="Helical" evidence="6">
    <location>
        <begin position="309"/>
        <end position="332"/>
    </location>
</feature>
<name>A0AAV9ZQV0_9AGAR</name>
<feature type="transmembrane region" description="Helical" evidence="6">
    <location>
        <begin position="344"/>
        <end position="363"/>
    </location>
</feature>
<dbReference type="PANTHER" id="PTHR42718">
    <property type="entry name" value="MAJOR FACILITATOR SUPERFAMILY MULTIDRUG TRANSPORTER MFSC"/>
    <property type="match status" value="1"/>
</dbReference>
<dbReference type="GO" id="GO:0016020">
    <property type="term" value="C:membrane"/>
    <property type="evidence" value="ECO:0007669"/>
    <property type="project" value="UniProtKB-SubCell"/>
</dbReference>
<feature type="transmembrane region" description="Helical" evidence="6">
    <location>
        <begin position="47"/>
        <end position="70"/>
    </location>
</feature>
<dbReference type="AlphaFoldDB" id="A0AAV9ZQV0"/>
<dbReference type="GO" id="GO:0022857">
    <property type="term" value="F:transmembrane transporter activity"/>
    <property type="evidence" value="ECO:0007669"/>
    <property type="project" value="InterPro"/>
</dbReference>
<organism evidence="8 9">
    <name type="scientific">Favolaschia claudopus</name>
    <dbReference type="NCBI Taxonomy" id="2862362"/>
    <lineage>
        <taxon>Eukaryota</taxon>
        <taxon>Fungi</taxon>
        <taxon>Dikarya</taxon>
        <taxon>Basidiomycota</taxon>
        <taxon>Agaricomycotina</taxon>
        <taxon>Agaricomycetes</taxon>
        <taxon>Agaricomycetidae</taxon>
        <taxon>Agaricales</taxon>
        <taxon>Marasmiineae</taxon>
        <taxon>Mycenaceae</taxon>
        <taxon>Favolaschia</taxon>
    </lineage>
</organism>
<feature type="transmembrane region" description="Helical" evidence="6">
    <location>
        <begin position="446"/>
        <end position="466"/>
    </location>
</feature>
<dbReference type="InterPro" id="IPR011701">
    <property type="entry name" value="MFS"/>
</dbReference>
<feature type="transmembrane region" description="Helical" evidence="6">
    <location>
        <begin position="107"/>
        <end position="129"/>
    </location>
</feature>
<feature type="transmembrane region" description="Helical" evidence="6">
    <location>
        <begin position="403"/>
        <end position="426"/>
    </location>
</feature>
<evidence type="ECO:0000259" key="7">
    <source>
        <dbReference type="PROSITE" id="PS50850"/>
    </source>
</evidence>
<dbReference type="EMBL" id="JAWWNJ010000119">
    <property type="protein sequence ID" value="KAK6988894.1"/>
    <property type="molecule type" value="Genomic_DNA"/>
</dbReference>
<feature type="transmembrane region" description="Helical" evidence="6">
    <location>
        <begin position="369"/>
        <end position="391"/>
    </location>
</feature>
<evidence type="ECO:0000256" key="4">
    <source>
        <dbReference type="ARBA" id="ARBA00022989"/>
    </source>
</evidence>
<keyword evidence="5 6" id="KW-0472">Membrane</keyword>
<feature type="transmembrane region" description="Helical" evidence="6">
    <location>
        <begin position="82"/>
        <end position="101"/>
    </location>
</feature>
<proteinExistence type="predicted"/>
<dbReference type="InterPro" id="IPR036259">
    <property type="entry name" value="MFS_trans_sf"/>
</dbReference>
<feature type="transmembrane region" description="Helical" evidence="6">
    <location>
        <begin position="170"/>
        <end position="194"/>
    </location>
</feature>
<accession>A0AAV9ZQV0</accession>
<evidence type="ECO:0000256" key="1">
    <source>
        <dbReference type="ARBA" id="ARBA00004141"/>
    </source>
</evidence>
<comment type="subcellular location">
    <subcellularLocation>
        <location evidence="1">Membrane</location>
        <topology evidence="1">Multi-pass membrane protein</topology>
    </subcellularLocation>
</comment>
<dbReference type="Proteomes" id="UP001362999">
    <property type="component" value="Unassembled WGS sequence"/>
</dbReference>
<keyword evidence="9" id="KW-1185">Reference proteome</keyword>
<feature type="transmembrane region" description="Helical" evidence="6">
    <location>
        <begin position="141"/>
        <end position="164"/>
    </location>
</feature>
<feature type="transmembrane region" description="Helical" evidence="6">
    <location>
        <begin position="9"/>
        <end position="27"/>
    </location>
</feature>
<keyword evidence="3 6" id="KW-0812">Transmembrane</keyword>
<evidence type="ECO:0000256" key="5">
    <source>
        <dbReference type="ARBA" id="ARBA00023136"/>
    </source>
</evidence>
<protein>
    <submittedName>
        <fullName evidence="8">MFS general substrate transporter</fullName>
    </submittedName>
</protein>
<evidence type="ECO:0000256" key="2">
    <source>
        <dbReference type="ARBA" id="ARBA00022448"/>
    </source>
</evidence>
<dbReference type="Gene3D" id="1.20.1250.20">
    <property type="entry name" value="MFS general substrate transporter like domains"/>
    <property type="match status" value="2"/>
</dbReference>
<evidence type="ECO:0000256" key="6">
    <source>
        <dbReference type="SAM" id="Phobius"/>
    </source>
</evidence>
<dbReference type="Pfam" id="PF07690">
    <property type="entry name" value="MFS_1"/>
    <property type="match status" value="1"/>
</dbReference>
<evidence type="ECO:0000313" key="8">
    <source>
        <dbReference type="EMBL" id="KAK6988894.1"/>
    </source>
</evidence>
<comment type="caution">
    <text evidence="8">The sequence shown here is derived from an EMBL/GenBank/DDBJ whole genome shotgun (WGS) entry which is preliminary data.</text>
</comment>
<dbReference type="PANTHER" id="PTHR42718:SF9">
    <property type="entry name" value="MAJOR FACILITATOR SUPERFAMILY MULTIDRUG TRANSPORTER MFSC"/>
    <property type="match status" value="1"/>
</dbReference>
<feature type="domain" description="Major facilitator superfamily (MFS) profile" evidence="7">
    <location>
        <begin position="17"/>
        <end position="471"/>
    </location>
</feature>
<keyword evidence="2" id="KW-0813">Transport</keyword>
<dbReference type="SUPFAM" id="SSF103473">
    <property type="entry name" value="MFS general substrate transporter"/>
    <property type="match status" value="1"/>
</dbReference>
<feature type="transmembrane region" description="Helical" evidence="6">
    <location>
        <begin position="231"/>
        <end position="255"/>
    </location>
</feature>
<keyword evidence="4 6" id="KW-1133">Transmembrane helix</keyword>